<dbReference type="EMBL" id="ABEU02000006">
    <property type="protein sequence ID" value="PNR52203.1"/>
    <property type="molecule type" value="Genomic_DNA"/>
</dbReference>
<dbReference type="OrthoDB" id="686813at2759"/>
<protein>
    <submittedName>
        <fullName evidence="1 2">Uncharacterized protein</fullName>
    </submittedName>
</protein>
<dbReference type="RefSeq" id="XP_024378472.1">
    <property type="nucleotide sequence ID" value="XM_024522704.2"/>
</dbReference>
<reference evidence="1 3" key="1">
    <citation type="journal article" date="2008" name="Science">
        <title>The Physcomitrella genome reveals evolutionary insights into the conquest of land by plants.</title>
        <authorList>
            <person name="Rensing S."/>
            <person name="Lang D."/>
            <person name="Zimmer A."/>
            <person name="Terry A."/>
            <person name="Salamov A."/>
            <person name="Shapiro H."/>
            <person name="Nishiyama T."/>
            <person name="Perroud P.-F."/>
            <person name="Lindquist E."/>
            <person name="Kamisugi Y."/>
            <person name="Tanahashi T."/>
            <person name="Sakakibara K."/>
            <person name="Fujita T."/>
            <person name="Oishi K."/>
            <person name="Shin-I T."/>
            <person name="Kuroki Y."/>
            <person name="Toyoda A."/>
            <person name="Suzuki Y."/>
            <person name="Hashimoto A."/>
            <person name="Yamaguchi K."/>
            <person name="Sugano A."/>
            <person name="Kohara Y."/>
            <person name="Fujiyama A."/>
            <person name="Anterola A."/>
            <person name="Aoki S."/>
            <person name="Ashton N."/>
            <person name="Barbazuk W.B."/>
            <person name="Barker E."/>
            <person name="Bennetzen J."/>
            <person name="Bezanilla M."/>
            <person name="Blankenship R."/>
            <person name="Cho S.H."/>
            <person name="Dutcher S."/>
            <person name="Estelle M."/>
            <person name="Fawcett J.A."/>
            <person name="Gundlach H."/>
            <person name="Hanada K."/>
            <person name="Heyl A."/>
            <person name="Hicks K.A."/>
            <person name="Hugh J."/>
            <person name="Lohr M."/>
            <person name="Mayer K."/>
            <person name="Melkozernov A."/>
            <person name="Murata T."/>
            <person name="Nelson D."/>
            <person name="Pils B."/>
            <person name="Prigge M."/>
            <person name="Reiss B."/>
            <person name="Renner T."/>
            <person name="Rombauts S."/>
            <person name="Rushton P."/>
            <person name="Sanderfoot A."/>
            <person name="Schween G."/>
            <person name="Shiu S.-H."/>
            <person name="Stueber K."/>
            <person name="Theodoulou F.L."/>
            <person name="Tu H."/>
            <person name="Van de Peer Y."/>
            <person name="Verrier P.J."/>
            <person name="Waters E."/>
            <person name="Wood A."/>
            <person name="Yang L."/>
            <person name="Cove D."/>
            <person name="Cuming A."/>
            <person name="Hasebe M."/>
            <person name="Lucas S."/>
            <person name="Mishler D.B."/>
            <person name="Reski R."/>
            <person name="Grigoriev I."/>
            <person name="Quatrano R.S."/>
            <person name="Boore J.L."/>
        </authorList>
    </citation>
    <scope>NUCLEOTIDE SEQUENCE [LARGE SCALE GENOMIC DNA]</scope>
    <source>
        <strain evidence="2 3">cv. Gransden 2004</strain>
    </source>
</reference>
<reference evidence="1 3" key="2">
    <citation type="journal article" date="2018" name="Plant J.">
        <title>The Physcomitrella patens chromosome-scale assembly reveals moss genome structure and evolution.</title>
        <authorList>
            <person name="Lang D."/>
            <person name="Ullrich K.K."/>
            <person name="Murat F."/>
            <person name="Fuchs J."/>
            <person name="Jenkins J."/>
            <person name="Haas F.B."/>
            <person name="Piednoel M."/>
            <person name="Gundlach H."/>
            <person name="Van Bel M."/>
            <person name="Meyberg R."/>
            <person name="Vives C."/>
            <person name="Morata J."/>
            <person name="Symeonidi A."/>
            <person name="Hiss M."/>
            <person name="Muchero W."/>
            <person name="Kamisugi Y."/>
            <person name="Saleh O."/>
            <person name="Blanc G."/>
            <person name="Decker E.L."/>
            <person name="van Gessel N."/>
            <person name="Grimwood J."/>
            <person name="Hayes R.D."/>
            <person name="Graham S.W."/>
            <person name="Gunter L.E."/>
            <person name="McDaniel S.F."/>
            <person name="Hoernstein S.N.W."/>
            <person name="Larsson A."/>
            <person name="Li F.W."/>
            <person name="Perroud P.F."/>
            <person name="Phillips J."/>
            <person name="Ranjan P."/>
            <person name="Rokshar D.S."/>
            <person name="Rothfels C.J."/>
            <person name="Schneider L."/>
            <person name="Shu S."/>
            <person name="Stevenson D.W."/>
            <person name="Thummler F."/>
            <person name="Tillich M."/>
            <person name="Villarreal Aguilar J.C."/>
            <person name="Widiez T."/>
            <person name="Wong G.K."/>
            <person name="Wymore A."/>
            <person name="Zhang Y."/>
            <person name="Zimmer A.D."/>
            <person name="Quatrano R.S."/>
            <person name="Mayer K.F.X."/>
            <person name="Goodstein D."/>
            <person name="Casacuberta J.M."/>
            <person name="Vandepoele K."/>
            <person name="Reski R."/>
            <person name="Cuming A.C."/>
            <person name="Tuskan G.A."/>
            <person name="Maumus F."/>
            <person name="Salse J."/>
            <person name="Schmutz J."/>
            <person name="Rensing S.A."/>
        </authorList>
    </citation>
    <scope>NUCLEOTIDE SEQUENCE [LARGE SCALE GENOMIC DNA]</scope>
    <source>
        <strain evidence="2 3">cv. Gransden 2004</strain>
    </source>
</reference>
<name>A0A2K1KEJ7_PHYPA</name>
<dbReference type="OMA" id="SEWSIGW"/>
<accession>A0A2K1KEJ7</accession>
<dbReference type="PANTHER" id="PTHR34464:SF3">
    <property type="entry name" value="OS09G0376300 PROTEIN"/>
    <property type="match status" value="1"/>
</dbReference>
<dbReference type="Proteomes" id="UP000006727">
    <property type="component" value="Chromosome 6"/>
</dbReference>
<sequence length="169" mass="18450">MAVAAIALTGLIQRPTFSEGTLTPLPIRRRGIKLPAVGGSVASTSWQKRRGRRRKISPKRNQKTIDPEFDLVIVPADGISMSGSESDVSDWSVGWFEPHHNGFTTENELEDSFAVLVPCYGSPSPNIASTAKSSAKAEEQPPWAAVLANLSKHTYEENKKHLDNWLAGL</sequence>
<dbReference type="EnsemblPlants" id="Pp3c6_6120V3.2">
    <property type="protein sequence ID" value="Pp3c6_6120V3.2"/>
    <property type="gene ID" value="Pp3c6_6120"/>
</dbReference>
<reference evidence="2" key="3">
    <citation type="submission" date="2020-12" db="UniProtKB">
        <authorList>
            <consortium name="EnsemblPlants"/>
        </authorList>
    </citation>
    <scope>IDENTIFICATION</scope>
</reference>
<dbReference type="Gramene" id="Pp3c6_6120V3.1">
    <property type="protein sequence ID" value="Pp3c6_6120V3.1"/>
    <property type="gene ID" value="Pp3c6_6120"/>
</dbReference>
<evidence type="ECO:0000313" key="2">
    <source>
        <dbReference type="EnsemblPlants" id="Pp3c6_6120V3.1"/>
    </source>
</evidence>
<dbReference type="PANTHER" id="PTHR34464">
    <property type="entry name" value="OS09G0376300 PROTEIN"/>
    <property type="match status" value="1"/>
</dbReference>
<dbReference type="PaxDb" id="3218-PP1S180_44V6.2"/>
<keyword evidence="3" id="KW-1185">Reference proteome</keyword>
<dbReference type="AlphaFoldDB" id="A0A2K1KEJ7"/>
<dbReference type="EnsemblPlants" id="Pp3c6_6120V3.1">
    <property type="protein sequence ID" value="Pp3c6_6120V3.1"/>
    <property type="gene ID" value="Pp3c6_6120"/>
</dbReference>
<evidence type="ECO:0000313" key="1">
    <source>
        <dbReference type="EMBL" id="PNR52203.1"/>
    </source>
</evidence>
<organism evidence="1">
    <name type="scientific">Physcomitrium patens</name>
    <name type="common">Spreading-leaved earth moss</name>
    <name type="synonym">Physcomitrella patens</name>
    <dbReference type="NCBI Taxonomy" id="3218"/>
    <lineage>
        <taxon>Eukaryota</taxon>
        <taxon>Viridiplantae</taxon>
        <taxon>Streptophyta</taxon>
        <taxon>Embryophyta</taxon>
        <taxon>Bryophyta</taxon>
        <taxon>Bryophytina</taxon>
        <taxon>Bryopsida</taxon>
        <taxon>Funariidae</taxon>
        <taxon>Funariales</taxon>
        <taxon>Funariaceae</taxon>
        <taxon>Physcomitrium</taxon>
    </lineage>
</organism>
<dbReference type="GeneID" id="112283664"/>
<proteinExistence type="predicted"/>
<dbReference type="Gramene" id="Pp3c6_6120V3.2">
    <property type="protein sequence ID" value="Pp3c6_6120V3.2"/>
    <property type="gene ID" value="Pp3c6_6120"/>
</dbReference>
<gene>
    <name evidence="2" type="primary">LOC112283664</name>
    <name evidence="1" type="ORF">PHYPA_008577</name>
</gene>
<evidence type="ECO:0000313" key="3">
    <source>
        <dbReference type="Proteomes" id="UP000006727"/>
    </source>
</evidence>